<organism evidence="1 2">
    <name type="scientific">Deinococcus budaensis</name>
    <dbReference type="NCBI Taxonomy" id="1665626"/>
    <lineage>
        <taxon>Bacteria</taxon>
        <taxon>Thermotogati</taxon>
        <taxon>Deinococcota</taxon>
        <taxon>Deinococci</taxon>
        <taxon>Deinococcales</taxon>
        <taxon>Deinococcaceae</taxon>
        <taxon>Deinococcus</taxon>
    </lineage>
</organism>
<comment type="caution">
    <text evidence="1">The sequence shown here is derived from an EMBL/GenBank/DDBJ whole genome shotgun (WGS) entry which is preliminary data.</text>
</comment>
<accession>A0A7W8GHV7</accession>
<evidence type="ECO:0000313" key="2">
    <source>
        <dbReference type="Proteomes" id="UP000525389"/>
    </source>
</evidence>
<proteinExistence type="predicted"/>
<reference evidence="1 2" key="1">
    <citation type="submission" date="2020-08" db="EMBL/GenBank/DDBJ databases">
        <title>Genomic Encyclopedia of Type Strains, Phase IV (KMG-IV): sequencing the most valuable type-strain genomes for metagenomic binning, comparative biology and taxonomic classification.</title>
        <authorList>
            <person name="Goeker M."/>
        </authorList>
    </citation>
    <scope>NUCLEOTIDE SEQUENCE [LARGE SCALE GENOMIC DNA]</scope>
    <source>
        <strain evidence="1 2">DSM 101791</strain>
    </source>
</reference>
<dbReference type="RefSeq" id="WP_184031524.1">
    <property type="nucleotide sequence ID" value="NZ_JACHFN010000017.1"/>
</dbReference>
<protein>
    <submittedName>
        <fullName evidence="1">Uncharacterized protein</fullName>
    </submittedName>
</protein>
<dbReference type="EMBL" id="JACHFN010000017">
    <property type="protein sequence ID" value="MBB5235915.1"/>
    <property type="molecule type" value="Genomic_DNA"/>
</dbReference>
<gene>
    <name evidence="1" type="ORF">HNQ09_003379</name>
</gene>
<dbReference type="AlphaFoldDB" id="A0A7W8GHV7"/>
<sequence>MEPALSALAGRLRDAHRLLGLDVICLGGSVGLRRYTQIFLGAALSARERCR</sequence>
<name>A0A7W8GHV7_9DEIO</name>
<dbReference type="Proteomes" id="UP000525389">
    <property type="component" value="Unassembled WGS sequence"/>
</dbReference>
<keyword evidence="2" id="KW-1185">Reference proteome</keyword>
<evidence type="ECO:0000313" key="1">
    <source>
        <dbReference type="EMBL" id="MBB5235915.1"/>
    </source>
</evidence>